<name>A0A9N7R4J9_STRHE</name>
<feature type="non-terminal residue" evidence="1">
    <location>
        <position position="1"/>
    </location>
</feature>
<dbReference type="EMBL" id="CACSLK010006441">
    <property type="protein sequence ID" value="CAA0810704.1"/>
    <property type="molecule type" value="Genomic_DNA"/>
</dbReference>
<comment type="caution">
    <text evidence="1">The sequence shown here is derived from an EMBL/GenBank/DDBJ whole genome shotgun (WGS) entry which is preliminary data.</text>
</comment>
<gene>
    <name evidence="1" type="ORF">SHERM_12252</name>
</gene>
<organism evidence="1 2">
    <name type="scientific">Striga hermonthica</name>
    <name type="common">Purple witchweed</name>
    <name type="synonym">Buchnera hermonthica</name>
    <dbReference type="NCBI Taxonomy" id="68872"/>
    <lineage>
        <taxon>Eukaryota</taxon>
        <taxon>Viridiplantae</taxon>
        <taxon>Streptophyta</taxon>
        <taxon>Embryophyta</taxon>
        <taxon>Tracheophyta</taxon>
        <taxon>Spermatophyta</taxon>
        <taxon>Magnoliopsida</taxon>
        <taxon>eudicotyledons</taxon>
        <taxon>Gunneridae</taxon>
        <taxon>Pentapetalae</taxon>
        <taxon>asterids</taxon>
        <taxon>lamiids</taxon>
        <taxon>Lamiales</taxon>
        <taxon>Orobanchaceae</taxon>
        <taxon>Buchnereae</taxon>
        <taxon>Striga</taxon>
    </lineage>
</organism>
<feature type="non-terminal residue" evidence="1">
    <location>
        <position position="56"/>
    </location>
</feature>
<keyword evidence="2" id="KW-1185">Reference proteome</keyword>
<sequence>VKEVAPTRADSFQILVLQTGKTVSSASIFAYGKFNKSAGEVDRDVGLTRLTHFCFA</sequence>
<accession>A0A9N7R4J9</accession>
<proteinExistence type="predicted"/>
<evidence type="ECO:0000313" key="1">
    <source>
        <dbReference type="EMBL" id="CAA0810704.1"/>
    </source>
</evidence>
<dbReference type="AlphaFoldDB" id="A0A9N7R4J9"/>
<evidence type="ECO:0000313" key="2">
    <source>
        <dbReference type="Proteomes" id="UP001153555"/>
    </source>
</evidence>
<dbReference type="Proteomes" id="UP001153555">
    <property type="component" value="Unassembled WGS sequence"/>
</dbReference>
<reference evidence="1" key="1">
    <citation type="submission" date="2019-12" db="EMBL/GenBank/DDBJ databases">
        <authorList>
            <person name="Scholes J."/>
        </authorList>
    </citation>
    <scope>NUCLEOTIDE SEQUENCE</scope>
</reference>
<protein>
    <submittedName>
        <fullName evidence="1">Uncharacterized protein</fullName>
    </submittedName>
</protein>